<name>A0A9P6DCZ4_PLEER</name>
<sequence length="167" mass="18201">MQRGPTPSKLNTGIVNKLREANILPQDEPPPKLCSGCSGITVAKMRVAGGYKHPINVYDLPKSAEDCNFCKHDRDGRYALALEQYGFKQKKKGTSFVALVQWPLPEMEHVVVIEKFMGVAGAPGEGLVSICGIYRLSIRSRSPVGIELLLVLKVPAEVDLDMLANPG</sequence>
<gene>
    <name evidence="1" type="ORF">BDN71DRAFT_1500365</name>
</gene>
<dbReference type="EMBL" id="MU154521">
    <property type="protein sequence ID" value="KAF9502221.1"/>
    <property type="molecule type" value="Genomic_DNA"/>
</dbReference>
<reference evidence="1" key="1">
    <citation type="submission" date="2020-11" db="EMBL/GenBank/DDBJ databases">
        <authorList>
            <consortium name="DOE Joint Genome Institute"/>
            <person name="Ahrendt S."/>
            <person name="Riley R."/>
            <person name="Andreopoulos W."/>
            <person name="Labutti K."/>
            <person name="Pangilinan J."/>
            <person name="Ruiz-Duenas F.J."/>
            <person name="Barrasa J.M."/>
            <person name="Sanchez-Garcia M."/>
            <person name="Camarero S."/>
            <person name="Miyauchi S."/>
            <person name="Serrano A."/>
            <person name="Linde D."/>
            <person name="Babiker R."/>
            <person name="Drula E."/>
            <person name="Ayuso-Fernandez I."/>
            <person name="Pacheco R."/>
            <person name="Padilla G."/>
            <person name="Ferreira P."/>
            <person name="Barriuso J."/>
            <person name="Kellner H."/>
            <person name="Castanera R."/>
            <person name="Alfaro M."/>
            <person name="Ramirez L."/>
            <person name="Pisabarro A.G."/>
            <person name="Kuo A."/>
            <person name="Tritt A."/>
            <person name="Lipzen A."/>
            <person name="He G."/>
            <person name="Yan M."/>
            <person name="Ng V."/>
            <person name="Cullen D."/>
            <person name="Martin F."/>
            <person name="Rosso M.-N."/>
            <person name="Henrissat B."/>
            <person name="Hibbett D."/>
            <person name="Martinez A.T."/>
            <person name="Grigoriev I.V."/>
        </authorList>
    </citation>
    <scope>NUCLEOTIDE SEQUENCE</scope>
    <source>
        <strain evidence="1">ATCC 90797</strain>
    </source>
</reference>
<proteinExistence type="predicted"/>
<dbReference type="AlphaFoldDB" id="A0A9P6DCZ4"/>
<dbReference type="Proteomes" id="UP000807025">
    <property type="component" value="Unassembled WGS sequence"/>
</dbReference>
<evidence type="ECO:0000313" key="1">
    <source>
        <dbReference type="EMBL" id="KAF9502221.1"/>
    </source>
</evidence>
<evidence type="ECO:0000313" key="2">
    <source>
        <dbReference type="Proteomes" id="UP000807025"/>
    </source>
</evidence>
<accession>A0A9P6DCZ4</accession>
<comment type="caution">
    <text evidence="1">The sequence shown here is derived from an EMBL/GenBank/DDBJ whole genome shotgun (WGS) entry which is preliminary data.</text>
</comment>
<protein>
    <submittedName>
        <fullName evidence="1">Uncharacterized protein</fullName>
    </submittedName>
</protein>
<organism evidence="1 2">
    <name type="scientific">Pleurotus eryngii</name>
    <name type="common">Boletus of the steppes</name>
    <dbReference type="NCBI Taxonomy" id="5323"/>
    <lineage>
        <taxon>Eukaryota</taxon>
        <taxon>Fungi</taxon>
        <taxon>Dikarya</taxon>
        <taxon>Basidiomycota</taxon>
        <taxon>Agaricomycotina</taxon>
        <taxon>Agaricomycetes</taxon>
        <taxon>Agaricomycetidae</taxon>
        <taxon>Agaricales</taxon>
        <taxon>Pleurotineae</taxon>
        <taxon>Pleurotaceae</taxon>
        <taxon>Pleurotus</taxon>
    </lineage>
</organism>
<keyword evidence="2" id="KW-1185">Reference proteome</keyword>